<dbReference type="GO" id="GO:0045214">
    <property type="term" value="P:sarcomere organization"/>
    <property type="evidence" value="ECO:0007669"/>
    <property type="project" value="TreeGrafter"/>
</dbReference>
<dbReference type="PANTHER" id="PTHR13817:SF151">
    <property type="entry name" value="TITIN"/>
    <property type="match status" value="1"/>
</dbReference>
<dbReference type="PANTHER" id="PTHR13817">
    <property type="entry name" value="TITIN"/>
    <property type="match status" value="1"/>
</dbReference>
<dbReference type="Proteomes" id="UP000005408">
    <property type="component" value="Unassembled WGS sequence"/>
</dbReference>
<dbReference type="Gene3D" id="3.40.50.10190">
    <property type="entry name" value="BRCT domain"/>
    <property type="match status" value="2"/>
</dbReference>
<keyword evidence="7" id="KW-1185">Reference proteome</keyword>
<dbReference type="SUPFAM" id="SSF52113">
    <property type="entry name" value="BRCT domain"/>
    <property type="match status" value="1"/>
</dbReference>
<dbReference type="Pfam" id="PF00041">
    <property type="entry name" value="fn3"/>
    <property type="match status" value="2"/>
</dbReference>
<dbReference type="SUPFAM" id="SSF49265">
    <property type="entry name" value="Fibronectin type III"/>
    <property type="match status" value="2"/>
</dbReference>
<feature type="compositionally biased region" description="Acidic residues" evidence="2">
    <location>
        <begin position="782"/>
        <end position="897"/>
    </location>
</feature>
<dbReference type="GO" id="GO:0031430">
    <property type="term" value="C:M band"/>
    <property type="evidence" value="ECO:0007669"/>
    <property type="project" value="TreeGrafter"/>
</dbReference>
<dbReference type="Gene3D" id="2.170.270.10">
    <property type="entry name" value="SET domain"/>
    <property type="match status" value="1"/>
</dbReference>
<dbReference type="SMART" id="SM00317">
    <property type="entry name" value="SET"/>
    <property type="match status" value="1"/>
</dbReference>
<dbReference type="InterPro" id="IPR046341">
    <property type="entry name" value="SET_dom_sf"/>
</dbReference>
<dbReference type="AlphaFoldDB" id="A0A8W8JDB5"/>
<dbReference type="InterPro" id="IPR001357">
    <property type="entry name" value="BRCT_dom"/>
</dbReference>
<feature type="domain" description="BRCT" evidence="3">
    <location>
        <begin position="579"/>
        <end position="670"/>
    </location>
</feature>
<feature type="domain" description="Fibronectin type-III" evidence="5">
    <location>
        <begin position="291"/>
        <end position="385"/>
    </location>
</feature>
<dbReference type="EnsemblMetazoa" id="G18401.1">
    <property type="protein sequence ID" value="G18401.1:cds"/>
    <property type="gene ID" value="G18401"/>
</dbReference>
<evidence type="ECO:0000259" key="4">
    <source>
        <dbReference type="PROSITE" id="PS50280"/>
    </source>
</evidence>
<dbReference type="Pfam" id="PF00533">
    <property type="entry name" value="BRCT"/>
    <property type="match status" value="1"/>
</dbReference>
<accession>A0A8W8JDB5</accession>
<dbReference type="PROSITE" id="PS50280">
    <property type="entry name" value="SET"/>
    <property type="match status" value="1"/>
</dbReference>
<keyword evidence="1" id="KW-0677">Repeat</keyword>
<protein>
    <submittedName>
        <fullName evidence="6">Uncharacterized protein</fullName>
    </submittedName>
</protein>
<evidence type="ECO:0000259" key="3">
    <source>
        <dbReference type="PROSITE" id="PS50172"/>
    </source>
</evidence>
<evidence type="ECO:0000256" key="2">
    <source>
        <dbReference type="SAM" id="MobiDB-lite"/>
    </source>
</evidence>
<feature type="domain" description="SET" evidence="4">
    <location>
        <begin position="97"/>
        <end position="207"/>
    </location>
</feature>
<dbReference type="Pfam" id="PF00856">
    <property type="entry name" value="SET"/>
    <property type="match status" value="1"/>
</dbReference>
<feature type="region of interest" description="Disordered" evidence="2">
    <location>
        <begin position="778"/>
        <end position="911"/>
    </location>
</feature>
<name>A0A8W8JDB5_MAGGI</name>
<reference evidence="6" key="1">
    <citation type="submission" date="2022-08" db="UniProtKB">
        <authorList>
            <consortium name="EnsemblMetazoa"/>
        </authorList>
    </citation>
    <scope>IDENTIFICATION</scope>
    <source>
        <strain evidence="6">05x7-T-G4-1.051#20</strain>
    </source>
</reference>
<dbReference type="InterPro" id="IPR001214">
    <property type="entry name" value="SET_dom"/>
</dbReference>
<feature type="domain" description="BRCT" evidence="3">
    <location>
        <begin position="679"/>
        <end position="777"/>
    </location>
</feature>
<dbReference type="InterPro" id="IPR050964">
    <property type="entry name" value="Striated_Muscle_Regulatory"/>
</dbReference>
<dbReference type="InterPro" id="IPR013783">
    <property type="entry name" value="Ig-like_fold"/>
</dbReference>
<dbReference type="Gene3D" id="2.60.40.10">
    <property type="entry name" value="Immunoglobulins"/>
    <property type="match status" value="3"/>
</dbReference>
<proteinExistence type="predicted"/>
<dbReference type="CDD" id="cd00063">
    <property type="entry name" value="FN3"/>
    <property type="match status" value="3"/>
</dbReference>
<dbReference type="PROSITE" id="PS50172">
    <property type="entry name" value="BRCT"/>
    <property type="match status" value="2"/>
</dbReference>
<evidence type="ECO:0000313" key="7">
    <source>
        <dbReference type="Proteomes" id="UP000005408"/>
    </source>
</evidence>
<feature type="compositionally biased region" description="Basic and acidic residues" evidence="2">
    <location>
        <begin position="898"/>
        <end position="911"/>
    </location>
</feature>
<dbReference type="PROSITE" id="PS50853">
    <property type="entry name" value="FN3"/>
    <property type="match status" value="2"/>
</dbReference>
<dbReference type="InterPro" id="IPR036116">
    <property type="entry name" value="FN3_sf"/>
</dbReference>
<dbReference type="PRINTS" id="PR00014">
    <property type="entry name" value="FNTYPEIII"/>
</dbReference>
<evidence type="ECO:0000259" key="5">
    <source>
        <dbReference type="PROSITE" id="PS50853"/>
    </source>
</evidence>
<evidence type="ECO:0000313" key="6">
    <source>
        <dbReference type="EnsemblMetazoa" id="G18401.1:cds"/>
    </source>
</evidence>
<evidence type="ECO:0000256" key="1">
    <source>
        <dbReference type="ARBA" id="ARBA00022737"/>
    </source>
</evidence>
<organism evidence="6 7">
    <name type="scientific">Magallana gigas</name>
    <name type="common">Pacific oyster</name>
    <name type="synonym">Crassostrea gigas</name>
    <dbReference type="NCBI Taxonomy" id="29159"/>
    <lineage>
        <taxon>Eukaryota</taxon>
        <taxon>Metazoa</taxon>
        <taxon>Spiralia</taxon>
        <taxon>Lophotrochozoa</taxon>
        <taxon>Mollusca</taxon>
        <taxon>Bivalvia</taxon>
        <taxon>Autobranchia</taxon>
        <taxon>Pteriomorphia</taxon>
        <taxon>Ostreida</taxon>
        <taxon>Ostreoidea</taxon>
        <taxon>Ostreidae</taxon>
        <taxon>Magallana</taxon>
    </lineage>
</organism>
<dbReference type="SMART" id="SM00060">
    <property type="entry name" value="FN3"/>
    <property type="match status" value="3"/>
</dbReference>
<dbReference type="InterPro" id="IPR003961">
    <property type="entry name" value="FN3_dom"/>
</dbReference>
<dbReference type="SMART" id="SM00292">
    <property type="entry name" value="BRCT"/>
    <property type="match status" value="2"/>
</dbReference>
<feature type="domain" description="Fibronectin type-III" evidence="5">
    <location>
        <begin position="392"/>
        <end position="489"/>
    </location>
</feature>
<dbReference type="SUPFAM" id="SSF82199">
    <property type="entry name" value="SET domain"/>
    <property type="match status" value="1"/>
</dbReference>
<dbReference type="InterPro" id="IPR036420">
    <property type="entry name" value="BRCT_dom_sf"/>
</dbReference>
<sequence>MANGLGRTVHAACLSFHTKNRTTPFATRAVASVENSKPCQEMNEKESIQLQNQKNGSKRIGLDTVKDETVRYHTASIRYGIGTVYRYPTLEKNIDPPEFYISFFENKGRGVRTTVRRSAGDFLLVYTGKVITKKEGENLEEGFSSGYRFFYRDLCVDASEEDGRLGRLVNHGSKREINCKMKLIGEVLCLFATRDIHEGEELLYDYGLKSYPWNSKTNHLPLRDHSVPSTRARWSKVANVDGNTTKYSPKDLREGIDYLFRVSAVNEEGQGSPLETKEPVRLKEKIDVLSSPRQIKVSKLGPDFVTLDWKSLSSDGGSKVTGYVVKQKRGSDGDWEEVASLKAIETSYKVPKLDEDQEYFFSITALNQKGQGETCELDTSVVPKRPPEKPSPPVGPVILSDIQKTSLVLAWKPSKNDGKSPLTAYYIEMRDPENGSWSAVTKVTPDITSYCFQTLKTEKEYFFRVIAENSVGKSEPLTSDGVIPRSPNSDNMKENHLIKHVDAHHGTEETLMTPIEVSTAEDTLLNPRDLNKKVMKPKDDGNILMNPSYEVMKPDDVYAADDIPVNSVDPVDKEAHGPPNVVVFTGFNVEEMKKMKKICQHLSASVTQSFDDSLTVSHVIAKAEPVGSRMAKRTWKLFQGIALKKLIVNENWLIDSFKEGQFLPEDQYEYIGPKLARARNNYLLDGLTFKLVGFPSTYAEVKDLISCLGGTIQSKEMPVKRGSIIIIPDGTHEEVKECLLRVRKLKIDHHLIDTITIDWLYDSIVDYDVKDPQKYCVKLEDSDMEDEDPEFRPEDEDIESDMEDDDPEFRPEDEDIDSDMEDDDPEFRPEDEDKDSDMEDDDPEFRPEDEDIDSDMEDDDPEFRPEDEDIDSDMEDDDPEFRPEDEDIESVMEDDDPEFRPEDKGMDAADLSREIVSDSEPDDEFSTVYEASLPQLSASGVSIQQSNGEKRTCGNIKRHVLRTNHYKNSNILYVRDVCCYPVIQKFQRNCTK</sequence>